<evidence type="ECO:0008006" key="6">
    <source>
        <dbReference type="Google" id="ProtNLM"/>
    </source>
</evidence>
<dbReference type="SUPFAM" id="SSF54518">
    <property type="entry name" value="Tubby C-terminal domain-like"/>
    <property type="match status" value="1"/>
</dbReference>
<name>R0IT63_9BRAS</name>
<dbReference type="PRINTS" id="PR01573">
    <property type="entry name" value="SUPERTUBBY"/>
</dbReference>
<reference evidence="5" key="1">
    <citation type="journal article" date="2013" name="Nat. Genet.">
        <title>The Capsella rubella genome and the genomic consequences of rapid mating system evolution.</title>
        <authorList>
            <person name="Slotte T."/>
            <person name="Hazzouri K.M."/>
            <person name="Agren J.A."/>
            <person name="Koenig D."/>
            <person name="Maumus F."/>
            <person name="Guo Y.L."/>
            <person name="Steige K."/>
            <person name="Platts A.E."/>
            <person name="Escobar J.S."/>
            <person name="Newman L.K."/>
            <person name="Wang W."/>
            <person name="Mandakova T."/>
            <person name="Vello E."/>
            <person name="Smith L.M."/>
            <person name="Henz S.R."/>
            <person name="Steffen J."/>
            <person name="Takuno S."/>
            <person name="Brandvain Y."/>
            <person name="Coop G."/>
            <person name="Andolfatto P."/>
            <person name="Hu T.T."/>
            <person name="Blanchette M."/>
            <person name="Clark R.M."/>
            <person name="Quesneville H."/>
            <person name="Nordborg M."/>
            <person name="Gaut B.S."/>
            <person name="Lysak M.A."/>
            <person name="Jenkins J."/>
            <person name="Grimwood J."/>
            <person name="Chapman J."/>
            <person name="Prochnik S."/>
            <person name="Shu S."/>
            <person name="Rokhsar D."/>
            <person name="Schmutz J."/>
            <person name="Weigel D."/>
            <person name="Wright S.I."/>
        </authorList>
    </citation>
    <scope>NUCLEOTIDE SEQUENCE [LARGE SCALE GENOMIC DNA]</scope>
    <source>
        <strain evidence="5">cv. Monte Gargano</strain>
    </source>
</reference>
<dbReference type="InterPro" id="IPR025659">
    <property type="entry name" value="Tubby-like_C"/>
</dbReference>
<feature type="domain" description="Tubby C-terminal" evidence="3">
    <location>
        <begin position="111"/>
        <end position="404"/>
    </location>
</feature>
<dbReference type="eggNOG" id="KOG2502">
    <property type="taxonomic scope" value="Eukaryota"/>
</dbReference>
<dbReference type="Gene3D" id="3.20.90.10">
    <property type="entry name" value="Tubby Protein, Chain A"/>
    <property type="match status" value="1"/>
</dbReference>
<sequence length="409" mass="45975">MSFRSIVRDVRDSLGSFSRVSNGTHERSKSYGALVETLGEDLAVIKNTRWANLPAPLLRDVMRRLDESESKWPARKQVVACAGVCKTWRLMCKDIVKSPEFSRKLTFPVSLKQPGTRDGTIHCFIKRDKSNMTYHLYLSLSPALLGETGKFLLSAKRTRRTSYTEYVISMDANNISRSSSTYIGKMRSNFLGTKFIIYDTALAYNSPRTSSPKVSPKVPSGSYNIGQVTYELNVFGTRGPRKMHCIMHSIPTLPLEPGSTVPDKPENLQRSLDESFHSFASSKIINHSGDISSARFSDIVGLQEKKGKEGPLVLTNKTPRWHQKLQCWCLYFKDRVTIKSVKNFQLISAATVQPSPPSQKLEPSDNDKIILQFGKVGKDMFTMDYSYPLSAFQAFTICLSSFDTKLACE</sequence>
<dbReference type="CDD" id="cd22153">
    <property type="entry name" value="F-box_AtTLP-like"/>
    <property type="match status" value="1"/>
</dbReference>
<evidence type="ECO:0000256" key="1">
    <source>
        <dbReference type="ARBA" id="ARBA00007129"/>
    </source>
</evidence>
<dbReference type="KEGG" id="crb:17900451"/>
<evidence type="ECO:0000313" key="4">
    <source>
        <dbReference type="EMBL" id="EOA40583.1"/>
    </source>
</evidence>
<dbReference type="InterPro" id="IPR001810">
    <property type="entry name" value="F-box_dom"/>
</dbReference>
<evidence type="ECO:0000313" key="5">
    <source>
        <dbReference type="Proteomes" id="UP000029121"/>
    </source>
</evidence>
<dbReference type="Pfam" id="PF00646">
    <property type="entry name" value="F-box"/>
    <property type="match status" value="1"/>
</dbReference>
<evidence type="ECO:0000259" key="3">
    <source>
        <dbReference type="Pfam" id="PF01167"/>
    </source>
</evidence>
<dbReference type="InterPro" id="IPR000007">
    <property type="entry name" value="Tubby_C"/>
</dbReference>
<accession>R0IT63</accession>
<dbReference type="PANTHER" id="PTHR16517:SF159">
    <property type="entry name" value="TUBBY-LIKE F-BOX PROTEIN 5"/>
    <property type="match status" value="1"/>
</dbReference>
<keyword evidence="5" id="KW-1185">Reference proteome</keyword>
<dbReference type="PANTHER" id="PTHR16517">
    <property type="entry name" value="TUBBY-RELATED"/>
    <property type="match status" value="1"/>
</dbReference>
<organism evidence="4 5">
    <name type="scientific">Capsella rubella</name>
    <dbReference type="NCBI Taxonomy" id="81985"/>
    <lineage>
        <taxon>Eukaryota</taxon>
        <taxon>Viridiplantae</taxon>
        <taxon>Streptophyta</taxon>
        <taxon>Embryophyta</taxon>
        <taxon>Tracheophyta</taxon>
        <taxon>Spermatophyta</taxon>
        <taxon>Magnoliopsida</taxon>
        <taxon>eudicotyledons</taxon>
        <taxon>Gunneridae</taxon>
        <taxon>Pentapetalae</taxon>
        <taxon>rosids</taxon>
        <taxon>malvids</taxon>
        <taxon>Brassicales</taxon>
        <taxon>Brassicaceae</taxon>
        <taxon>Camelineae</taxon>
        <taxon>Capsella</taxon>
    </lineage>
</organism>
<dbReference type="AlphaFoldDB" id="R0IT63"/>
<dbReference type="OrthoDB" id="8775810at2759"/>
<dbReference type="EMBL" id="KB870805">
    <property type="protein sequence ID" value="EOA40583.1"/>
    <property type="molecule type" value="Genomic_DNA"/>
</dbReference>
<dbReference type="STRING" id="81985.R0IT63"/>
<protein>
    <recommendedName>
        <fullName evidence="6">Tubby-like F-box protein</fullName>
    </recommendedName>
</protein>
<proteinExistence type="inferred from homology"/>
<feature type="domain" description="F-box" evidence="2">
    <location>
        <begin position="50"/>
        <end position="94"/>
    </location>
</feature>
<dbReference type="SUPFAM" id="SSF81383">
    <property type="entry name" value="F-box domain"/>
    <property type="match status" value="1"/>
</dbReference>
<evidence type="ECO:0000259" key="2">
    <source>
        <dbReference type="Pfam" id="PF00646"/>
    </source>
</evidence>
<dbReference type="InterPro" id="IPR036047">
    <property type="entry name" value="F-box-like_dom_sf"/>
</dbReference>
<dbReference type="Proteomes" id="UP000029121">
    <property type="component" value="Unassembled WGS sequence"/>
</dbReference>
<dbReference type="Pfam" id="PF01167">
    <property type="entry name" value="Tub"/>
    <property type="match status" value="1"/>
</dbReference>
<comment type="similarity">
    <text evidence="1">Belongs to the TUB family.</text>
</comment>
<gene>
    <name evidence="4" type="ORF">CARUB_v10009311mg</name>
</gene>